<evidence type="ECO:0008006" key="3">
    <source>
        <dbReference type="Google" id="ProtNLM"/>
    </source>
</evidence>
<keyword evidence="2" id="KW-1185">Reference proteome</keyword>
<evidence type="ECO:0000313" key="2">
    <source>
        <dbReference type="Proteomes" id="UP000237105"/>
    </source>
</evidence>
<organism evidence="1 2">
    <name type="scientific">Parasponia andersonii</name>
    <name type="common">Sponia andersonii</name>
    <dbReference type="NCBI Taxonomy" id="3476"/>
    <lineage>
        <taxon>Eukaryota</taxon>
        <taxon>Viridiplantae</taxon>
        <taxon>Streptophyta</taxon>
        <taxon>Embryophyta</taxon>
        <taxon>Tracheophyta</taxon>
        <taxon>Spermatophyta</taxon>
        <taxon>Magnoliopsida</taxon>
        <taxon>eudicotyledons</taxon>
        <taxon>Gunneridae</taxon>
        <taxon>Pentapetalae</taxon>
        <taxon>rosids</taxon>
        <taxon>fabids</taxon>
        <taxon>Rosales</taxon>
        <taxon>Cannabaceae</taxon>
        <taxon>Parasponia</taxon>
    </lineage>
</organism>
<comment type="caution">
    <text evidence="1">The sequence shown here is derived from an EMBL/GenBank/DDBJ whole genome shotgun (WGS) entry which is preliminary data.</text>
</comment>
<dbReference type="EMBL" id="JXTB01000160">
    <property type="protein sequence ID" value="PON57310.1"/>
    <property type="molecule type" value="Genomic_DNA"/>
</dbReference>
<name>A0A2P5C8B0_PARAD</name>
<accession>A0A2P5C8B0</accession>
<dbReference type="AlphaFoldDB" id="A0A2P5C8B0"/>
<evidence type="ECO:0000313" key="1">
    <source>
        <dbReference type="EMBL" id="PON57310.1"/>
    </source>
</evidence>
<protein>
    <recommendedName>
        <fullName evidence="3">RNase H type-1 domain-containing protein</fullName>
    </recommendedName>
</protein>
<proteinExistence type="predicted"/>
<sequence length="128" mass="14767">MVLNKDRSHEEWLFLIFQQLCRKPEELCESTGRFLYEFQETRVRTEIPATKPVVIRDLWRCPLTGKLELNADASVNSGLGCIEVGAVVRNDDEDIVLDVLSKAVPIFQRLYVTELLATREALKWCQDI</sequence>
<reference evidence="2" key="1">
    <citation type="submission" date="2016-06" db="EMBL/GenBank/DDBJ databases">
        <title>Parallel loss of symbiosis genes in relatives of nitrogen-fixing non-legume Parasponia.</title>
        <authorList>
            <person name="Van Velzen R."/>
            <person name="Holmer R."/>
            <person name="Bu F."/>
            <person name="Rutten L."/>
            <person name="Van Zeijl A."/>
            <person name="Liu W."/>
            <person name="Santuari L."/>
            <person name="Cao Q."/>
            <person name="Sharma T."/>
            <person name="Shen D."/>
            <person name="Roswanjaya Y."/>
            <person name="Wardhani T."/>
            <person name="Kalhor M.S."/>
            <person name="Jansen J."/>
            <person name="Van den Hoogen J."/>
            <person name="Gungor B."/>
            <person name="Hartog M."/>
            <person name="Hontelez J."/>
            <person name="Verver J."/>
            <person name="Yang W.-C."/>
            <person name="Schijlen E."/>
            <person name="Repin R."/>
            <person name="Schilthuizen M."/>
            <person name="Schranz E."/>
            <person name="Heidstra R."/>
            <person name="Miyata K."/>
            <person name="Fedorova E."/>
            <person name="Kohlen W."/>
            <person name="Bisseling T."/>
            <person name="Smit S."/>
            <person name="Geurts R."/>
        </authorList>
    </citation>
    <scope>NUCLEOTIDE SEQUENCE [LARGE SCALE GENOMIC DNA]</scope>
    <source>
        <strain evidence="2">cv. WU1-14</strain>
    </source>
</reference>
<gene>
    <name evidence="1" type="ORF">PanWU01x14_174270</name>
</gene>
<dbReference type="OrthoDB" id="1906820at2759"/>
<dbReference type="Proteomes" id="UP000237105">
    <property type="component" value="Unassembled WGS sequence"/>
</dbReference>